<keyword evidence="3" id="KW-0472">Membrane</keyword>
<organism evidence="5 6">
    <name type="scientific">Butyricimonas hominis</name>
    <dbReference type="NCBI Taxonomy" id="2763032"/>
    <lineage>
        <taxon>Bacteria</taxon>
        <taxon>Pseudomonadati</taxon>
        <taxon>Bacteroidota</taxon>
        <taxon>Bacteroidia</taxon>
        <taxon>Bacteroidales</taxon>
        <taxon>Odoribacteraceae</taxon>
        <taxon>Butyricimonas</taxon>
    </lineage>
</organism>
<feature type="transmembrane region" description="Helical" evidence="3">
    <location>
        <begin position="12"/>
        <end position="35"/>
    </location>
</feature>
<evidence type="ECO:0000256" key="2">
    <source>
        <dbReference type="ARBA" id="ARBA00019232"/>
    </source>
</evidence>
<evidence type="ECO:0000313" key="5">
    <source>
        <dbReference type="EMBL" id="MBC5620969.1"/>
    </source>
</evidence>
<comment type="subcellular location">
    <subcellularLocation>
        <location evidence="3">Membrane</location>
        <topology evidence="3">Single-pass type II membrane protein</topology>
    </subcellularLocation>
</comment>
<protein>
    <recommendedName>
        <fullName evidence="2 3">Signal peptidase I</fullName>
        <ecNumber evidence="3">3.4.21.89</ecNumber>
    </recommendedName>
</protein>
<dbReference type="Proteomes" id="UP000646484">
    <property type="component" value="Unassembled WGS sequence"/>
</dbReference>
<keyword evidence="3" id="KW-1133">Transmembrane helix</keyword>
<keyword evidence="3" id="KW-0812">Transmembrane</keyword>
<proteinExistence type="inferred from homology"/>
<dbReference type="Pfam" id="PF10502">
    <property type="entry name" value="Peptidase_S26"/>
    <property type="match status" value="1"/>
</dbReference>
<name>A0ABR7CZB0_9BACT</name>
<keyword evidence="3" id="KW-0645">Protease</keyword>
<dbReference type="InterPro" id="IPR000223">
    <property type="entry name" value="Pept_S26A_signal_pept_1"/>
</dbReference>
<evidence type="ECO:0000256" key="3">
    <source>
        <dbReference type="RuleBase" id="RU362042"/>
    </source>
</evidence>
<evidence type="ECO:0000256" key="1">
    <source>
        <dbReference type="ARBA" id="ARBA00009370"/>
    </source>
</evidence>
<feature type="domain" description="Peptidase S26" evidence="4">
    <location>
        <begin position="9"/>
        <end position="265"/>
    </location>
</feature>
<dbReference type="EMBL" id="JACOOH010000003">
    <property type="protein sequence ID" value="MBC5620969.1"/>
    <property type="molecule type" value="Genomic_DNA"/>
</dbReference>
<reference evidence="5 6" key="1">
    <citation type="submission" date="2020-08" db="EMBL/GenBank/DDBJ databases">
        <title>Genome public.</title>
        <authorList>
            <person name="Liu C."/>
            <person name="Sun Q."/>
        </authorList>
    </citation>
    <scope>NUCLEOTIDE SEQUENCE [LARGE SCALE GENOMIC DNA]</scope>
    <source>
        <strain evidence="5 6">NSJ-56</strain>
    </source>
</reference>
<dbReference type="SUPFAM" id="SSF51306">
    <property type="entry name" value="LexA/Signal peptidase"/>
    <property type="match status" value="1"/>
</dbReference>
<dbReference type="RefSeq" id="WP_186975617.1">
    <property type="nucleotide sequence ID" value="NZ_JACOOH010000003.1"/>
</dbReference>
<keyword evidence="3 5" id="KW-0378">Hydrolase</keyword>
<dbReference type="CDD" id="cd06530">
    <property type="entry name" value="S26_SPase_I"/>
    <property type="match status" value="1"/>
</dbReference>
<dbReference type="PANTHER" id="PTHR43390">
    <property type="entry name" value="SIGNAL PEPTIDASE I"/>
    <property type="match status" value="1"/>
</dbReference>
<comment type="catalytic activity">
    <reaction evidence="3">
        <text>Cleavage of hydrophobic, N-terminal signal or leader sequences from secreted and periplasmic proteins.</text>
        <dbReference type="EC" id="3.4.21.89"/>
    </reaction>
</comment>
<dbReference type="InterPro" id="IPR036286">
    <property type="entry name" value="LexA/Signal_pep-like_sf"/>
</dbReference>
<evidence type="ECO:0000259" key="4">
    <source>
        <dbReference type="Pfam" id="PF10502"/>
    </source>
</evidence>
<keyword evidence="6" id="KW-1185">Reference proteome</keyword>
<accession>A0ABR7CZB0</accession>
<dbReference type="NCBIfam" id="TIGR02227">
    <property type="entry name" value="sigpep_I_bact"/>
    <property type="match status" value="1"/>
</dbReference>
<gene>
    <name evidence="5" type="primary">lepB</name>
    <name evidence="5" type="ORF">H8S64_07655</name>
</gene>
<evidence type="ECO:0000313" key="6">
    <source>
        <dbReference type="Proteomes" id="UP000646484"/>
    </source>
</evidence>
<dbReference type="PANTHER" id="PTHR43390:SF1">
    <property type="entry name" value="CHLOROPLAST PROCESSING PEPTIDASE"/>
    <property type="match status" value="1"/>
</dbReference>
<comment type="similarity">
    <text evidence="1 3">Belongs to the peptidase S26 family.</text>
</comment>
<dbReference type="PRINTS" id="PR00727">
    <property type="entry name" value="LEADERPTASE"/>
</dbReference>
<comment type="caution">
    <text evidence="5">The sequence shown here is derived from an EMBL/GenBank/DDBJ whole genome shotgun (WGS) entry which is preliminary data.</text>
</comment>
<dbReference type="InterPro" id="IPR019533">
    <property type="entry name" value="Peptidase_S26"/>
</dbReference>
<dbReference type="GO" id="GO:0009003">
    <property type="term" value="F:signal peptidase activity"/>
    <property type="evidence" value="ECO:0007669"/>
    <property type="project" value="UniProtKB-EC"/>
</dbReference>
<dbReference type="Gene3D" id="2.10.109.10">
    <property type="entry name" value="Umud Fragment, subunit A"/>
    <property type="match status" value="1"/>
</dbReference>
<dbReference type="EC" id="3.4.21.89" evidence="3"/>
<sequence>MKKVVKNILQYVGAFLLAIVIAAIMRFFIVDFYSIPSDSMYPTIEPGDFIVVNKLYMGARFYKNFDFLEGARPETVRVPGYGSLERNNVIVFNFPKYNQHGEWEMDPQTFYVKRCIGLPGDTLSIREGINFVNGKSGYGNMQDQQRLHRYRGDYADGIYRAFPFDTRHGWNIQNFGPFYIPAAGSTIPIDTSNYSLYQRIITHETQTPLYIRRGQIYLDDSLIRQYTFRKNWYFIAGDKVFDSRDSRYIGPIPEDFIVGKASFILTSKDPYTKDYVWRRFFKKIK</sequence>